<dbReference type="GO" id="GO:0006420">
    <property type="term" value="P:arginyl-tRNA aminoacylation"/>
    <property type="evidence" value="ECO:0007669"/>
    <property type="project" value="InterPro"/>
</dbReference>
<evidence type="ECO:0000256" key="5">
    <source>
        <dbReference type="ARBA" id="ARBA00022598"/>
    </source>
</evidence>
<protein>
    <recommendedName>
        <fullName evidence="11">Glycine--tRNA ligase beta subunit</fullName>
        <ecNumber evidence="11">6.1.1.14</ecNumber>
    </recommendedName>
    <alternativeName>
        <fullName evidence="11">Glycyl-tRNA synthetase beta subunit</fullName>
        <shortName evidence="11">GlyRS</shortName>
    </alternativeName>
</protein>
<dbReference type="SUPFAM" id="SSF109604">
    <property type="entry name" value="HD-domain/PDEase-like"/>
    <property type="match status" value="1"/>
</dbReference>
<comment type="subunit">
    <text evidence="3 11">Tetramer of two alpha and two beta subunits.</text>
</comment>
<dbReference type="PROSITE" id="PS50861">
    <property type="entry name" value="AA_TRNA_LIGASE_II_GLYAB"/>
    <property type="match status" value="1"/>
</dbReference>
<keyword evidence="9 11" id="KW-0030">Aminoacyl-tRNA synthetase</keyword>
<comment type="catalytic activity">
    <reaction evidence="10 11">
        <text>tRNA(Gly) + glycine + ATP = glycyl-tRNA(Gly) + AMP + diphosphate</text>
        <dbReference type="Rhea" id="RHEA:16013"/>
        <dbReference type="Rhea" id="RHEA-COMP:9664"/>
        <dbReference type="Rhea" id="RHEA-COMP:9683"/>
        <dbReference type="ChEBI" id="CHEBI:30616"/>
        <dbReference type="ChEBI" id="CHEBI:33019"/>
        <dbReference type="ChEBI" id="CHEBI:57305"/>
        <dbReference type="ChEBI" id="CHEBI:78442"/>
        <dbReference type="ChEBI" id="CHEBI:78522"/>
        <dbReference type="ChEBI" id="CHEBI:456215"/>
        <dbReference type="EC" id="6.1.1.14"/>
    </reaction>
</comment>
<dbReference type="GO" id="GO:0004820">
    <property type="term" value="F:glycine-tRNA ligase activity"/>
    <property type="evidence" value="ECO:0007669"/>
    <property type="project" value="UniProtKB-UniRule"/>
</dbReference>
<evidence type="ECO:0000256" key="1">
    <source>
        <dbReference type="ARBA" id="ARBA00004496"/>
    </source>
</evidence>
<evidence type="ECO:0000259" key="12">
    <source>
        <dbReference type="Pfam" id="PF05746"/>
    </source>
</evidence>
<comment type="similarity">
    <text evidence="2 11">Belongs to the class-II aminoacyl-tRNA synthetase family.</text>
</comment>
<name>A0A5N0TCD3_9GAMM</name>
<dbReference type="EMBL" id="VYXP01000005">
    <property type="protein sequence ID" value="KAA9131496.1"/>
    <property type="molecule type" value="Genomic_DNA"/>
</dbReference>
<evidence type="ECO:0000256" key="9">
    <source>
        <dbReference type="ARBA" id="ARBA00023146"/>
    </source>
</evidence>
<evidence type="ECO:0000256" key="7">
    <source>
        <dbReference type="ARBA" id="ARBA00022840"/>
    </source>
</evidence>
<dbReference type="RefSeq" id="WP_150864146.1">
    <property type="nucleotide sequence ID" value="NZ_VYXP01000005.1"/>
</dbReference>
<keyword evidence="7 11" id="KW-0067">ATP-binding</keyword>
<dbReference type="GO" id="GO:0006426">
    <property type="term" value="P:glycyl-tRNA aminoacylation"/>
    <property type="evidence" value="ECO:0007669"/>
    <property type="project" value="UniProtKB-UniRule"/>
</dbReference>
<dbReference type="NCBIfam" id="TIGR00211">
    <property type="entry name" value="glyS"/>
    <property type="match status" value="1"/>
</dbReference>
<evidence type="ECO:0000313" key="14">
    <source>
        <dbReference type="Proteomes" id="UP000325372"/>
    </source>
</evidence>
<sequence>MTESNTADLLVELGCEELPPKALATLARAFFDGVCAGLDDAGVGFDANASTYYFTPRRMALRLALVEARQPDRRVERRGPSVQAAFDTEGQPTRAATGFAASVGLEVDQLDRLATDKGEWLACTLDIPGEPLSALLFPILQQSLDKLPVPKPMRWSDHEFSFVRPVHWLVVLHGENVIDGELYGCAAGRLTRGHRIHSPGPHSVGSPADWLDILESAFVIGDHRVRRSRISESAQAVGQAQGGWTRVTDALLDEVCNLVEWPVAVVGRFEEDFLAVPPEALIASMESHQKFFPVLASEDGELTPAFVVMANLDSADPAEMVAGYERVVRPRLADARFFWEQDLKTPLGDRLEALDRIVFQEKLGSIGDKVRRIASVASKIASFSGSDAALAERAALLSKCDLVTQMVGEFPELQGIMGGHYARAEGEDPAVVDAVEAHYRPRYAGDDLPTGETARAVALADRLDTLVGIFATGMKPTGSKDPFALRRAALGVIRLLTEGELAIDLDELLAYSRDALLGQIEISDQQLAEVRGFILERLKHLWIEQGATTRQMNAVLAAPVTNLPDLRARLDAVIGFMAQPAAESLVAANKRIGNILKQAELSDYGDIDPDRFVLEEEGCLFDAVSSASSALPEQLASGGYAAVLTRLAELREPVDAYFDKVMVMDDDAGIRANRLAQLHALKTLFDGVADFAQAD</sequence>
<proteinExistence type="inferred from homology"/>
<dbReference type="PANTHER" id="PTHR30075">
    <property type="entry name" value="GLYCYL-TRNA SYNTHETASE"/>
    <property type="match status" value="1"/>
</dbReference>
<feature type="domain" description="DALR anticodon binding" evidence="12">
    <location>
        <begin position="587"/>
        <end position="684"/>
    </location>
</feature>
<accession>A0A5N0TCD3</accession>
<dbReference type="InterPro" id="IPR008909">
    <property type="entry name" value="DALR_anticod-bd"/>
</dbReference>
<evidence type="ECO:0000256" key="4">
    <source>
        <dbReference type="ARBA" id="ARBA00022490"/>
    </source>
</evidence>
<dbReference type="Pfam" id="PF02092">
    <property type="entry name" value="tRNA_synt_2f"/>
    <property type="match status" value="1"/>
</dbReference>
<evidence type="ECO:0000256" key="8">
    <source>
        <dbReference type="ARBA" id="ARBA00022917"/>
    </source>
</evidence>
<dbReference type="Pfam" id="PF05746">
    <property type="entry name" value="DALR_1"/>
    <property type="match status" value="1"/>
</dbReference>
<evidence type="ECO:0000256" key="6">
    <source>
        <dbReference type="ARBA" id="ARBA00022741"/>
    </source>
</evidence>
<evidence type="ECO:0000256" key="11">
    <source>
        <dbReference type="HAMAP-Rule" id="MF_00255"/>
    </source>
</evidence>
<keyword evidence="5 11" id="KW-0436">Ligase</keyword>
<dbReference type="GO" id="GO:0004814">
    <property type="term" value="F:arginine-tRNA ligase activity"/>
    <property type="evidence" value="ECO:0007669"/>
    <property type="project" value="InterPro"/>
</dbReference>
<dbReference type="AlphaFoldDB" id="A0A5N0TCD3"/>
<dbReference type="PRINTS" id="PR01045">
    <property type="entry name" value="TRNASYNTHGB"/>
</dbReference>
<keyword evidence="4 11" id="KW-0963">Cytoplasm</keyword>
<dbReference type="InterPro" id="IPR015944">
    <property type="entry name" value="Gly-tRNA-synth_bsu"/>
</dbReference>
<keyword evidence="8 11" id="KW-0648">Protein biosynthesis</keyword>
<dbReference type="GO" id="GO:0005524">
    <property type="term" value="F:ATP binding"/>
    <property type="evidence" value="ECO:0007669"/>
    <property type="project" value="UniProtKB-UniRule"/>
</dbReference>
<evidence type="ECO:0000256" key="3">
    <source>
        <dbReference type="ARBA" id="ARBA00011209"/>
    </source>
</evidence>
<dbReference type="Proteomes" id="UP000325372">
    <property type="component" value="Unassembled WGS sequence"/>
</dbReference>
<dbReference type="HAMAP" id="MF_00255">
    <property type="entry name" value="Gly_tRNA_synth_beta"/>
    <property type="match status" value="1"/>
</dbReference>
<dbReference type="GO" id="GO:0005829">
    <property type="term" value="C:cytosol"/>
    <property type="evidence" value="ECO:0007669"/>
    <property type="project" value="TreeGrafter"/>
</dbReference>
<dbReference type="InterPro" id="IPR006194">
    <property type="entry name" value="Gly-tRNA-synth_heterodimer"/>
</dbReference>
<keyword evidence="6 11" id="KW-0547">Nucleotide-binding</keyword>
<dbReference type="EC" id="6.1.1.14" evidence="11"/>
<comment type="subcellular location">
    <subcellularLocation>
        <location evidence="1 11">Cytoplasm</location>
    </subcellularLocation>
</comment>
<organism evidence="13 14">
    <name type="scientific">Marinihelvus fidelis</name>
    <dbReference type="NCBI Taxonomy" id="2613842"/>
    <lineage>
        <taxon>Bacteria</taxon>
        <taxon>Pseudomonadati</taxon>
        <taxon>Pseudomonadota</taxon>
        <taxon>Gammaproteobacteria</taxon>
        <taxon>Chromatiales</taxon>
        <taxon>Wenzhouxiangellaceae</taxon>
        <taxon>Marinihelvus</taxon>
    </lineage>
</organism>
<comment type="caution">
    <text evidence="13">The sequence shown here is derived from an EMBL/GenBank/DDBJ whole genome shotgun (WGS) entry which is preliminary data.</text>
</comment>
<evidence type="ECO:0000256" key="2">
    <source>
        <dbReference type="ARBA" id="ARBA00008226"/>
    </source>
</evidence>
<evidence type="ECO:0000313" key="13">
    <source>
        <dbReference type="EMBL" id="KAA9131496.1"/>
    </source>
</evidence>
<evidence type="ECO:0000256" key="10">
    <source>
        <dbReference type="ARBA" id="ARBA00047937"/>
    </source>
</evidence>
<keyword evidence="14" id="KW-1185">Reference proteome</keyword>
<dbReference type="PANTHER" id="PTHR30075:SF2">
    <property type="entry name" value="GLYCINE--TRNA LIGASE, CHLOROPLASTIC_MITOCHONDRIAL 2"/>
    <property type="match status" value="1"/>
</dbReference>
<reference evidence="13 14" key="1">
    <citation type="submission" date="2019-09" db="EMBL/GenBank/DDBJ databases">
        <title>Wenzhouxiangella sp. Genome sequencing and assembly.</title>
        <authorList>
            <person name="Zhang R."/>
        </authorList>
    </citation>
    <scope>NUCLEOTIDE SEQUENCE [LARGE SCALE GENOMIC DNA]</scope>
    <source>
        <strain evidence="13 14">W260</strain>
    </source>
</reference>
<gene>
    <name evidence="11" type="primary">glyS</name>
    <name evidence="13" type="ORF">F3N42_09265</name>
</gene>